<dbReference type="SUPFAM" id="SSF52343">
    <property type="entry name" value="Ferredoxin reductase-like, C-terminal NADP-linked domain"/>
    <property type="match status" value="1"/>
</dbReference>
<name>A0A4P6TX31_STRSO</name>
<feature type="domain" description="2Fe-2S ferredoxin-type" evidence="9">
    <location>
        <begin position="265"/>
        <end position="354"/>
    </location>
</feature>
<reference evidence="11 12" key="1">
    <citation type="submission" date="2018-08" db="EMBL/GenBank/DDBJ databases">
        <title>The complete genome sequence of Streptomyces seoulensis, a pioneer strain for nickel superoxide dismutase discovery.</title>
        <authorList>
            <person name="Shin J."/>
            <person name="Lee J.-S."/>
            <person name="Lee E.-J."/>
            <person name="Youn H.-D."/>
        </authorList>
    </citation>
    <scope>NUCLEOTIDE SEQUENCE [LARGE SCALE GENOMIC DNA]</scope>
    <source>
        <strain evidence="11 12">KCTC 9819</strain>
    </source>
</reference>
<keyword evidence="4" id="KW-0479">Metal-binding</keyword>
<evidence type="ECO:0000256" key="6">
    <source>
        <dbReference type="ARBA" id="ARBA00023002"/>
    </source>
</evidence>
<dbReference type="InterPro" id="IPR039261">
    <property type="entry name" value="FNR_nucleotide-bd"/>
</dbReference>
<dbReference type="InterPro" id="IPR017927">
    <property type="entry name" value="FAD-bd_FR_type"/>
</dbReference>
<keyword evidence="6" id="KW-0560">Oxidoreductase</keyword>
<evidence type="ECO:0000313" key="12">
    <source>
        <dbReference type="Proteomes" id="UP000292547"/>
    </source>
</evidence>
<dbReference type="Gene3D" id="3.40.50.80">
    <property type="entry name" value="Nucleotide-binding domain of ferredoxin-NADP reductase (FNR) module"/>
    <property type="match status" value="1"/>
</dbReference>
<accession>A0A4P6TX31</accession>
<keyword evidence="2" id="KW-0285">Flavoprotein</keyword>
<dbReference type="InterPro" id="IPR011884">
    <property type="entry name" value="PaaE"/>
</dbReference>
<organism evidence="11 12">
    <name type="scientific">Streptomyces seoulensis</name>
    <dbReference type="NCBI Taxonomy" id="73044"/>
    <lineage>
        <taxon>Bacteria</taxon>
        <taxon>Bacillati</taxon>
        <taxon>Actinomycetota</taxon>
        <taxon>Actinomycetes</taxon>
        <taxon>Kitasatosporales</taxon>
        <taxon>Streptomycetaceae</taxon>
        <taxon>Streptomyces</taxon>
    </lineage>
</organism>
<proteinExistence type="predicted"/>
<dbReference type="Gene3D" id="3.10.20.30">
    <property type="match status" value="1"/>
</dbReference>
<evidence type="ECO:0000313" key="11">
    <source>
        <dbReference type="EMBL" id="QBJ91447.1"/>
    </source>
</evidence>
<sequence>MARFHRLRVAEIERLTDDSVAVTLAVPPELREEYRHKPGQHLTLRRRVDGGDIRRTYSICSPAPDPAGPGPGTLRVGVRLVDGGVFSTYAFKEIAAGDELEVMTPAGRFTLDPAPGLFAAVVGGSGITPVLSIAATLLAREPGARFCLIRADRTAASTMFLEDVADLKDRYPERFQLVTVLSREEQQAGLPSGRLDRDRLTGLLPALLPVDQVRGWFLCGPYGLVEDAERALRGLGVDRSGIHQEIFHVDGGTAPAITAPAAAHSTVTARLDGRGGSWPAQQGESLLDTVLRNRPDAPYACKGGVCGTCRAFLVTGEVRMDRNFALEPEETEAGYVLACQSHPMTEKVEVDFDR</sequence>
<dbReference type="GO" id="GO:0010124">
    <property type="term" value="P:phenylacetate catabolic process"/>
    <property type="evidence" value="ECO:0007669"/>
    <property type="project" value="InterPro"/>
</dbReference>
<dbReference type="GeneID" id="300100211"/>
<evidence type="ECO:0000256" key="8">
    <source>
        <dbReference type="ARBA" id="ARBA00023014"/>
    </source>
</evidence>
<dbReference type="SUPFAM" id="SSF63380">
    <property type="entry name" value="Riboflavin synthase domain-like"/>
    <property type="match status" value="1"/>
</dbReference>
<dbReference type="PANTHER" id="PTHR47354:SF8">
    <property type="entry name" value="1,2-PHENYLACETYL-COA EPOXIDASE, SUBUNIT E"/>
    <property type="match status" value="1"/>
</dbReference>
<dbReference type="InterPro" id="IPR036010">
    <property type="entry name" value="2Fe-2S_ferredoxin-like_sf"/>
</dbReference>
<dbReference type="STRING" id="73044.GCA_000725795_00137"/>
<evidence type="ECO:0000256" key="4">
    <source>
        <dbReference type="ARBA" id="ARBA00022723"/>
    </source>
</evidence>
<dbReference type="NCBIfam" id="TIGR02160">
    <property type="entry name" value="PA_CoA_Oxy5"/>
    <property type="match status" value="1"/>
</dbReference>
<dbReference type="Pfam" id="PF00111">
    <property type="entry name" value="Fer2"/>
    <property type="match status" value="1"/>
</dbReference>
<comment type="cofactor">
    <cofactor evidence="1">
        <name>FAD</name>
        <dbReference type="ChEBI" id="CHEBI:57692"/>
    </cofactor>
</comment>
<dbReference type="KEGG" id="sseo:D0Z67_14900"/>
<dbReference type="InterPro" id="IPR001041">
    <property type="entry name" value="2Fe-2S_ferredoxin-type"/>
</dbReference>
<dbReference type="SUPFAM" id="SSF54292">
    <property type="entry name" value="2Fe-2S ferredoxin-like"/>
    <property type="match status" value="1"/>
</dbReference>
<dbReference type="GO" id="GO:0016491">
    <property type="term" value="F:oxidoreductase activity"/>
    <property type="evidence" value="ECO:0007669"/>
    <property type="project" value="UniProtKB-KW"/>
</dbReference>
<dbReference type="PROSITE" id="PS00197">
    <property type="entry name" value="2FE2S_FER_1"/>
    <property type="match status" value="1"/>
</dbReference>
<dbReference type="InterPro" id="IPR050415">
    <property type="entry name" value="MRET"/>
</dbReference>
<dbReference type="CDD" id="cd06214">
    <property type="entry name" value="PA_degradation_oxidoreductase_like"/>
    <property type="match status" value="1"/>
</dbReference>
<keyword evidence="7" id="KW-0408">Iron</keyword>
<dbReference type="RefSeq" id="WP_031179025.1">
    <property type="nucleotide sequence ID" value="NZ_CP032229.1"/>
</dbReference>
<evidence type="ECO:0000259" key="10">
    <source>
        <dbReference type="PROSITE" id="PS51384"/>
    </source>
</evidence>
<dbReference type="CDD" id="cd00207">
    <property type="entry name" value="fer2"/>
    <property type="match status" value="1"/>
</dbReference>
<dbReference type="Pfam" id="PF00970">
    <property type="entry name" value="FAD_binding_6"/>
    <property type="match status" value="1"/>
</dbReference>
<dbReference type="Pfam" id="PF00175">
    <property type="entry name" value="NAD_binding_1"/>
    <property type="match status" value="1"/>
</dbReference>
<dbReference type="PROSITE" id="PS51384">
    <property type="entry name" value="FAD_FR"/>
    <property type="match status" value="1"/>
</dbReference>
<evidence type="ECO:0000256" key="5">
    <source>
        <dbReference type="ARBA" id="ARBA00022827"/>
    </source>
</evidence>
<dbReference type="GO" id="GO:0050660">
    <property type="term" value="F:flavin adenine dinucleotide binding"/>
    <property type="evidence" value="ECO:0007669"/>
    <property type="project" value="TreeGrafter"/>
</dbReference>
<evidence type="ECO:0000256" key="3">
    <source>
        <dbReference type="ARBA" id="ARBA00022714"/>
    </source>
</evidence>
<dbReference type="OrthoDB" id="9796486at2"/>
<dbReference type="GO" id="GO:0046872">
    <property type="term" value="F:metal ion binding"/>
    <property type="evidence" value="ECO:0007669"/>
    <property type="project" value="UniProtKB-KW"/>
</dbReference>
<keyword evidence="12" id="KW-1185">Reference proteome</keyword>
<dbReference type="InterPro" id="IPR012675">
    <property type="entry name" value="Beta-grasp_dom_sf"/>
</dbReference>
<dbReference type="Proteomes" id="UP000292547">
    <property type="component" value="Chromosome"/>
</dbReference>
<keyword evidence="3" id="KW-0001">2Fe-2S</keyword>
<dbReference type="InterPro" id="IPR017938">
    <property type="entry name" value="Riboflavin_synthase-like_b-brl"/>
</dbReference>
<dbReference type="InterPro" id="IPR008333">
    <property type="entry name" value="Cbr1-like_FAD-bd_dom"/>
</dbReference>
<keyword evidence="8" id="KW-0411">Iron-sulfur</keyword>
<evidence type="ECO:0000259" key="9">
    <source>
        <dbReference type="PROSITE" id="PS51085"/>
    </source>
</evidence>
<evidence type="ECO:0000256" key="2">
    <source>
        <dbReference type="ARBA" id="ARBA00022630"/>
    </source>
</evidence>
<evidence type="ECO:0000256" key="7">
    <source>
        <dbReference type="ARBA" id="ARBA00023004"/>
    </source>
</evidence>
<dbReference type="AlphaFoldDB" id="A0A4P6TX31"/>
<dbReference type="PANTHER" id="PTHR47354">
    <property type="entry name" value="NADH OXIDOREDUCTASE HCR"/>
    <property type="match status" value="1"/>
</dbReference>
<dbReference type="PROSITE" id="PS51085">
    <property type="entry name" value="2FE2S_FER_2"/>
    <property type="match status" value="1"/>
</dbReference>
<gene>
    <name evidence="11" type="primary">paaK</name>
    <name evidence="11" type="ORF">D0Z67_14900</name>
</gene>
<dbReference type="InterPro" id="IPR001433">
    <property type="entry name" value="OxRdtase_FAD/NAD-bd"/>
</dbReference>
<keyword evidence="5" id="KW-0274">FAD</keyword>
<dbReference type="Gene3D" id="2.40.30.10">
    <property type="entry name" value="Translation factors"/>
    <property type="match status" value="1"/>
</dbReference>
<dbReference type="EMBL" id="CP032229">
    <property type="protein sequence ID" value="QBJ91447.1"/>
    <property type="molecule type" value="Genomic_DNA"/>
</dbReference>
<dbReference type="InterPro" id="IPR006058">
    <property type="entry name" value="2Fe2S_fd_BS"/>
</dbReference>
<dbReference type="PRINTS" id="PR00410">
    <property type="entry name" value="PHEHYDRXLASE"/>
</dbReference>
<feature type="domain" description="FAD-binding FR-type" evidence="10">
    <location>
        <begin position="2"/>
        <end position="112"/>
    </location>
</feature>
<dbReference type="GO" id="GO:0051537">
    <property type="term" value="F:2 iron, 2 sulfur cluster binding"/>
    <property type="evidence" value="ECO:0007669"/>
    <property type="project" value="UniProtKB-KW"/>
</dbReference>
<evidence type="ECO:0000256" key="1">
    <source>
        <dbReference type="ARBA" id="ARBA00001974"/>
    </source>
</evidence>
<protein>
    <submittedName>
        <fullName evidence="11">Phenylacetate-CoA oxygenase/reductase subunit PaaK</fullName>
    </submittedName>
</protein>